<dbReference type="Proteomes" id="UP000286415">
    <property type="component" value="Unassembled WGS sequence"/>
</dbReference>
<evidence type="ECO:0000313" key="1">
    <source>
        <dbReference type="EMBL" id="KAG5453378.1"/>
    </source>
</evidence>
<gene>
    <name evidence="1" type="ORF">CSKR_109395</name>
</gene>
<protein>
    <submittedName>
        <fullName evidence="1">Uncharacterized protein</fullName>
    </submittedName>
</protein>
<keyword evidence="2" id="KW-1185">Reference proteome</keyword>
<evidence type="ECO:0000313" key="2">
    <source>
        <dbReference type="Proteomes" id="UP000286415"/>
    </source>
</evidence>
<proteinExistence type="predicted"/>
<comment type="caution">
    <text evidence="1">The sequence shown here is derived from an EMBL/GenBank/DDBJ whole genome shotgun (WGS) entry which is preliminary data.</text>
</comment>
<accession>A0A3R7JLW2</accession>
<dbReference type="AlphaFoldDB" id="A0A3R7JLW2"/>
<dbReference type="InParanoid" id="A0A3R7JLW2"/>
<organism evidence="1 2">
    <name type="scientific">Clonorchis sinensis</name>
    <name type="common">Chinese liver fluke</name>
    <dbReference type="NCBI Taxonomy" id="79923"/>
    <lineage>
        <taxon>Eukaryota</taxon>
        <taxon>Metazoa</taxon>
        <taxon>Spiralia</taxon>
        <taxon>Lophotrochozoa</taxon>
        <taxon>Platyhelminthes</taxon>
        <taxon>Trematoda</taxon>
        <taxon>Digenea</taxon>
        <taxon>Opisthorchiida</taxon>
        <taxon>Opisthorchiata</taxon>
        <taxon>Opisthorchiidae</taxon>
        <taxon>Clonorchis</taxon>
    </lineage>
</organism>
<name>A0A3R7JLW2_CLOSI</name>
<reference evidence="1 2" key="2">
    <citation type="journal article" date="2021" name="Genomics">
        <title>High-quality reference genome for Clonorchis sinensis.</title>
        <authorList>
            <person name="Young N.D."/>
            <person name="Stroehlein A.J."/>
            <person name="Kinkar L."/>
            <person name="Wang T."/>
            <person name="Sohn W.M."/>
            <person name="Chang B.C.H."/>
            <person name="Kaur P."/>
            <person name="Weisz D."/>
            <person name="Dudchenko O."/>
            <person name="Aiden E.L."/>
            <person name="Korhonen P.K."/>
            <person name="Gasser R.B."/>
        </authorList>
    </citation>
    <scope>NUCLEOTIDE SEQUENCE [LARGE SCALE GENOMIC DNA]</scope>
    <source>
        <strain evidence="1">Cs-k2</strain>
    </source>
</reference>
<dbReference type="STRING" id="79923.A0A3R7JLW2"/>
<sequence>MGNTDGFGSSLGSSSSASLYVGVAQVSPVTSDYQRPPSSSTLSMLGKVPSNPPFPLPLSHNSSPPDWYSANSISETHCHLVVEREPMGFAALAAAALMGVRSPLTPIPSPLGLAYPYMLGNFHRLGYQLLCVITHLSPVQHHAAVTISLTVTPSTWQWITLQHSIDSTRNKPVSLESYVTLTTSETLHSGKLVLQCWSLLSLSSSAGNLSIITVSSHGGRRRGQTLSKAI</sequence>
<reference evidence="1 2" key="1">
    <citation type="journal article" date="2018" name="Biotechnol. Adv.">
        <title>Improved genomic resources and new bioinformatic workflow for the carcinogenic parasite Clonorchis sinensis: Biotechnological implications.</title>
        <authorList>
            <person name="Wang D."/>
            <person name="Korhonen P.K."/>
            <person name="Gasser R.B."/>
            <person name="Young N.D."/>
        </authorList>
    </citation>
    <scope>NUCLEOTIDE SEQUENCE [LARGE SCALE GENOMIC DNA]</scope>
    <source>
        <strain evidence="1">Cs-k2</strain>
    </source>
</reference>
<dbReference type="EMBL" id="NIRI02000013">
    <property type="protein sequence ID" value="KAG5453378.1"/>
    <property type="molecule type" value="Genomic_DNA"/>
</dbReference>